<name>A0ABQ6VDI1_9CORY</name>
<dbReference type="InterPro" id="IPR036388">
    <property type="entry name" value="WH-like_DNA-bd_sf"/>
</dbReference>
<dbReference type="EMBL" id="WBZJ01000002">
    <property type="protein sequence ID" value="KAB3520970.1"/>
    <property type="molecule type" value="Genomic_DNA"/>
</dbReference>
<reference evidence="1 2" key="1">
    <citation type="submission" date="2019-10" db="EMBL/GenBank/DDBJ databases">
        <title>Corynebacterium sp novel species isolated from the respiratory tract of Marmot.</title>
        <authorList>
            <person name="Zhang G."/>
        </authorList>
    </citation>
    <scope>NUCLEOTIDE SEQUENCE [LARGE SCALE GENOMIC DNA]</scope>
    <source>
        <strain evidence="1 2">336</strain>
    </source>
</reference>
<proteinExistence type="predicted"/>
<protein>
    <recommendedName>
        <fullName evidence="3">Transposase</fullName>
    </recommendedName>
</protein>
<evidence type="ECO:0000313" key="2">
    <source>
        <dbReference type="Proteomes" id="UP000436181"/>
    </source>
</evidence>
<dbReference type="Pfam" id="PF01527">
    <property type="entry name" value="HTH_Tnp_1"/>
    <property type="match status" value="1"/>
</dbReference>
<evidence type="ECO:0008006" key="3">
    <source>
        <dbReference type="Google" id="ProtNLM"/>
    </source>
</evidence>
<dbReference type="RefSeq" id="WP_151844485.1">
    <property type="nucleotide sequence ID" value="NZ_WBZJ01000002.1"/>
</dbReference>
<accession>A0ABQ6VDI1</accession>
<gene>
    <name evidence="1" type="ORF">F8377_07010</name>
</gene>
<comment type="caution">
    <text evidence="1">The sequence shown here is derived from an EMBL/GenBank/DDBJ whole genome shotgun (WGS) entry which is preliminary data.</text>
</comment>
<organism evidence="1 2">
    <name type="scientific">Corynebacterium zhongnanshanii</name>
    <dbReference type="NCBI Taxonomy" id="2768834"/>
    <lineage>
        <taxon>Bacteria</taxon>
        <taxon>Bacillati</taxon>
        <taxon>Actinomycetota</taxon>
        <taxon>Actinomycetes</taxon>
        <taxon>Mycobacteriales</taxon>
        <taxon>Corynebacteriaceae</taxon>
        <taxon>Corynebacterium</taxon>
    </lineage>
</organism>
<dbReference type="Proteomes" id="UP000436181">
    <property type="component" value="Unassembled WGS sequence"/>
</dbReference>
<keyword evidence="2" id="KW-1185">Reference proteome</keyword>
<sequence>MGTMRFDQETKDRALRLYYEALAEDGAMKIGARHKIGGTFDINPATLNNWILKAGMEAAVSSCAAERDKDAEIARLCQENKQLTEANEILRLASAFSPQAELDRKQK</sequence>
<dbReference type="Gene3D" id="1.10.10.10">
    <property type="entry name" value="Winged helix-like DNA-binding domain superfamily/Winged helix DNA-binding domain"/>
    <property type="match status" value="1"/>
</dbReference>
<evidence type="ECO:0000313" key="1">
    <source>
        <dbReference type="EMBL" id="KAB3520970.1"/>
    </source>
</evidence>
<dbReference type="InterPro" id="IPR009057">
    <property type="entry name" value="Homeodomain-like_sf"/>
</dbReference>
<dbReference type="InterPro" id="IPR002514">
    <property type="entry name" value="Transposase_8"/>
</dbReference>
<dbReference type="SUPFAM" id="SSF46689">
    <property type="entry name" value="Homeodomain-like"/>
    <property type="match status" value="1"/>
</dbReference>